<dbReference type="EMBL" id="NSJV01000357">
    <property type="protein sequence ID" value="PAU47533.1"/>
    <property type="molecule type" value="Genomic_DNA"/>
</dbReference>
<proteinExistence type="predicted"/>
<organism evidence="1 2">
    <name type="scientific">Streptomyces albireticuli</name>
    <dbReference type="NCBI Taxonomy" id="1940"/>
    <lineage>
        <taxon>Bacteria</taxon>
        <taxon>Bacillati</taxon>
        <taxon>Actinomycetota</taxon>
        <taxon>Actinomycetes</taxon>
        <taxon>Kitasatosporales</taxon>
        <taxon>Streptomycetaceae</taxon>
        <taxon>Streptomyces</taxon>
    </lineage>
</organism>
<keyword evidence="2" id="KW-1185">Reference proteome</keyword>
<dbReference type="AlphaFoldDB" id="A0A2A2D506"/>
<protein>
    <submittedName>
        <fullName evidence="1">Uncharacterized protein</fullName>
    </submittedName>
</protein>
<evidence type="ECO:0000313" key="2">
    <source>
        <dbReference type="Proteomes" id="UP000218944"/>
    </source>
</evidence>
<name>A0A2A2D506_9ACTN</name>
<comment type="caution">
    <text evidence="1">The sequence shown here is derived from an EMBL/GenBank/DDBJ whole genome shotgun (WGS) entry which is preliminary data.</text>
</comment>
<accession>A0A2A2D506</accession>
<dbReference type="RefSeq" id="WP_095582031.1">
    <property type="nucleotide sequence ID" value="NZ_JAJQQQ010000003.1"/>
</dbReference>
<sequence>MLAEIPTSSETHDYLRVAVGWETVRTGDVIDLGGQGFTVVAVVQVSDKVKGLRFRTGQSLMMNPATRLSALRAVERR</sequence>
<evidence type="ECO:0000313" key="1">
    <source>
        <dbReference type="EMBL" id="PAU47533.1"/>
    </source>
</evidence>
<gene>
    <name evidence="1" type="ORF">CK936_18250</name>
</gene>
<dbReference type="Proteomes" id="UP000218944">
    <property type="component" value="Unassembled WGS sequence"/>
</dbReference>
<reference evidence="1 2" key="1">
    <citation type="submission" date="2017-08" db="EMBL/GenBank/DDBJ databases">
        <title>Genome sequence of Streptomyces albireticuli NRRL B-1670.</title>
        <authorList>
            <person name="Graham D.E."/>
            <person name="Mahan K.M."/>
            <person name="Klingeman D.M."/>
            <person name="Hettich R.L."/>
            <person name="Parry R.J."/>
            <person name="Spain J.C."/>
        </authorList>
    </citation>
    <scope>NUCLEOTIDE SEQUENCE [LARGE SCALE GENOMIC DNA]</scope>
    <source>
        <strain evidence="1 2">NRRL B-1670</strain>
    </source>
</reference>